<evidence type="ECO:0000313" key="7">
    <source>
        <dbReference type="EMBL" id="MPM29083.1"/>
    </source>
</evidence>
<dbReference type="AlphaFoldDB" id="A0A644YRI4"/>
<accession>A0A644YRI4</accession>
<dbReference type="InterPro" id="IPR051906">
    <property type="entry name" value="TolC-like"/>
</dbReference>
<keyword evidence="2" id="KW-0813">Transport</keyword>
<keyword evidence="4" id="KW-0812">Transmembrane</keyword>
<dbReference type="Pfam" id="PF02321">
    <property type="entry name" value="OEP"/>
    <property type="match status" value="2"/>
</dbReference>
<evidence type="ECO:0000256" key="5">
    <source>
        <dbReference type="ARBA" id="ARBA00023136"/>
    </source>
</evidence>
<protein>
    <recommendedName>
        <fullName evidence="8">Outer membrane protein TolC</fullName>
    </recommendedName>
</protein>
<dbReference type="GO" id="GO:1990281">
    <property type="term" value="C:efflux pump complex"/>
    <property type="evidence" value="ECO:0007669"/>
    <property type="project" value="TreeGrafter"/>
</dbReference>
<dbReference type="PANTHER" id="PTHR30026">
    <property type="entry name" value="OUTER MEMBRANE PROTEIN TOLC"/>
    <property type="match status" value="1"/>
</dbReference>
<keyword evidence="3" id="KW-1134">Transmembrane beta strand</keyword>
<keyword evidence="6" id="KW-0998">Cell outer membrane</keyword>
<evidence type="ECO:0000256" key="4">
    <source>
        <dbReference type="ARBA" id="ARBA00022692"/>
    </source>
</evidence>
<dbReference type="InterPro" id="IPR003423">
    <property type="entry name" value="OMP_efflux"/>
</dbReference>
<reference evidence="7" key="1">
    <citation type="submission" date="2019-08" db="EMBL/GenBank/DDBJ databases">
        <authorList>
            <person name="Kucharzyk K."/>
            <person name="Murdoch R.W."/>
            <person name="Higgins S."/>
            <person name="Loffler F."/>
        </authorList>
    </citation>
    <scope>NUCLEOTIDE SEQUENCE</scope>
</reference>
<keyword evidence="5" id="KW-0472">Membrane</keyword>
<comment type="subcellular location">
    <subcellularLocation>
        <location evidence="1">Cell outer membrane</location>
    </subcellularLocation>
</comment>
<gene>
    <name evidence="7" type="ORF">SDC9_75622</name>
</gene>
<dbReference type="GO" id="GO:0009279">
    <property type="term" value="C:cell outer membrane"/>
    <property type="evidence" value="ECO:0007669"/>
    <property type="project" value="UniProtKB-SubCell"/>
</dbReference>
<evidence type="ECO:0000256" key="3">
    <source>
        <dbReference type="ARBA" id="ARBA00022452"/>
    </source>
</evidence>
<evidence type="ECO:0008006" key="8">
    <source>
        <dbReference type="Google" id="ProtNLM"/>
    </source>
</evidence>
<dbReference type="PANTHER" id="PTHR30026:SF20">
    <property type="entry name" value="OUTER MEMBRANE PROTEIN TOLC"/>
    <property type="match status" value="1"/>
</dbReference>
<dbReference type="Gene3D" id="1.20.1600.10">
    <property type="entry name" value="Outer membrane efflux proteins (OEP)"/>
    <property type="match status" value="1"/>
</dbReference>
<comment type="caution">
    <text evidence="7">The sequence shown here is derived from an EMBL/GenBank/DDBJ whole genome shotgun (WGS) entry which is preliminary data.</text>
</comment>
<evidence type="ECO:0000256" key="2">
    <source>
        <dbReference type="ARBA" id="ARBA00022448"/>
    </source>
</evidence>
<dbReference type="SUPFAM" id="SSF56954">
    <property type="entry name" value="Outer membrane efflux proteins (OEP)"/>
    <property type="match status" value="1"/>
</dbReference>
<sequence length="439" mass="49083">MKLIHKLPVFLLLILPLTLSGQKRWTLEECIRYAWENNLRIKQQVLAIEQSKNNAVQAKYAFAPTVSGSISHNMNWGRSVNMQTLEIIENKLSQSSGMSVRASVDIFEGNKKVNDLKNKEVFYEIAMQNAIKMKNDISLEISRSFLQVLLSRDILASAKSSLSSVQAQADRSKKLVDAGSQAYGPYLEITAQLAREKVQVVNAENQLRANLLSLKQLLDLPGDNDFDIAVPSVNLDNLSFMGESVENIYTAALGLPQIKSAELSHTSSKIQLKLAQGRHLPTLSFSAGYGTNYSDSRSDAFFQQLKDNRNPSIGFSLSVPIFTSFSIKTGVKNAKLDIIKYEIDLKNTQQALYKEIQQVVNDASSQYAQMKASAENVKAMEESFRYVQQKFDVGAANATDYTVAKTNLFKAQSDLLQSKYQLLFQMKVLDFYKGKPISL</sequence>
<proteinExistence type="predicted"/>
<dbReference type="GO" id="GO:0015562">
    <property type="term" value="F:efflux transmembrane transporter activity"/>
    <property type="evidence" value="ECO:0007669"/>
    <property type="project" value="InterPro"/>
</dbReference>
<dbReference type="GO" id="GO:0015288">
    <property type="term" value="F:porin activity"/>
    <property type="evidence" value="ECO:0007669"/>
    <property type="project" value="TreeGrafter"/>
</dbReference>
<organism evidence="7">
    <name type="scientific">bioreactor metagenome</name>
    <dbReference type="NCBI Taxonomy" id="1076179"/>
    <lineage>
        <taxon>unclassified sequences</taxon>
        <taxon>metagenomes</taxon>
        <taxon>ecological metagenomes</taxon>
    </lineage>
</organism>
<name>A0A644YRI4_9ZZZZ</name>
<dbReference type="EMBL" id="VSSQ01005419">
    <property type="protein sequence ID" value="MPM29083.1"/>
    <property type="molecule type" value="Genomic_DNA"/>
</dbReference>
<evidence type="ECO:0000256" key="1">
    <source>
        <dbReference type="ARBA" id="ARBA00004442"/>
    </source>
</evidence>
<evidence type="ECO:0000256" key="6">
    <source>
        <dbReference type="ARBA" id="ARBA00023237"/>
    </source>
</evidence>